<organism evidence="2">
    <name type="scientific">Vecturithrix granuli</name>
    <dbReference type="NCBI Taxonomy" id="1499967"/>
    <lineage>
        <taxon>Bacteria</taxon>
        <taxon>Candidatus Moduliflexota</taxon>
        <taxon>Candidatus Vecturitrichia</taxon>
        <taxon>Candidatus Vecturitrichales</taxon>
        <taxon>Candidatus Vecturitrichaceae</taxon>
        <taxon>Candidatus Vecturithrix</taxon>
    </lineage>
</organism>
<evidence type="ECO:0000313" key="3">
    <source>
        <dbReference type="Proteomes" id="UP000030661"/>
    </source>
</evidence>
<gene>
    <name evidence="2" type="ORF">U27_01682</name>
</gene>
<feature type="compositionally biased region" description="Basic residues" evidence="1">
    <location>
        <begin position="72"/>
        <end position="81"/>
    </location>
</feature>
<dbReference type="Proteomes" id="UP000030661">
    <property type="component" value="Unassembled WGS sequence"/>
</dbReference>
<sequence length="152" mass="17050">MSEKILSAGDEVDSYCTTCKLVLAHQIVALVDETPDKVICKTCGKQHKYRPNPPKSLRAKTEKTASRISSTPRKKTAKPRKAKDMTAKWEETLAEHNVESPKAYSMSGAFEQHDVITHQKFGRGIVTEVREEGKMEVLFKEGSKVLVFGQEK</sequence>
<evidence type="ECO:0000313" key="2">
    <source>
        <dbReference type="EMBL" id="GAK54851.1"/>
    </source>
</evidence>
<evidence type="ECO:0000256" key="1">
    <source>
        <dbReference type="SAM" id="MobiDB-lite"/>
    </source>
</evidence>
<reference evidence="2" key="1">
    <citation type="journal article" date="2015" name="PeerJ">
        <title>First genomic representation of candidate bacterial phylum KSB3 points to enhanced environmental sensing as a trigger of wastewater bulking.</title>
        <authorList>
            <person name="Sekiguchi Y."/>
            <person name="Ohashi A."/>
            <person name="Parks D.H."/>
            <person name="Yamauchi T."/>
            <person name="Tyson G.W."/>
            <person name="Hugenholtz P."/>
        </authorList>
    </citation>
    <scope>NUCLEOTIDE SEQUENCE [LARGE SCALE GENOMIC DNA]</scope>
</reference>
<name>A0A0S6W9T0_VECG1</name>
<dbReference type="HOGENOM" id="CLU_102153_1_0_0"/>
<proteinExistence type="predicted"/>
<dbReference type="AlphaFoldDB" id="A0A0S6W9T0"/>
<feature type="region of interest" description="Disordered" evidence="1">
    <location>
        <begin position="48"/>
        <end position="88"/>
    </location>
</feature>
<dbReference type="STRING" id="1499967.U27_01682"/>
<keyword evidence="3" id="KW-1185">Reference proteome</keyword>
<dbReference type="eggNOG" id="ENOG503316B">
    <property type="taxonomic scope" value="Bacteria"/>
</dbReference>
<protein>
    <submittedName>
        <fullName evidence="2">Uncharacterized protein</fullName>
    </submittedName>
</protein>
<accession>A0A0S6W9T0</accession>
<dbReference type="EMBL" id="DF820463">
    <property type="protein sequence ID" value="GAK54851.1"/>
    <property type="molecule type" value="Genomic_DNA"/>
</dbReference>